<sequence length="549" mass="59818">MDVSVARRPWEEPRAGQKTPQAAAPGGGSSGGAAGAGVQQVQKLPSISTLTASMSLGNLANGVVAPAEKSPAQASMNTVERDSGNWSMPQSARSSTYSNTTNGTNGTNGYAQYTYMTSSQHSPKHPQSQHQSSRDQQPQTPSSATPSSQQQSPTYSMHQPNAILPSINQNFDSAAQRPPAEFPESRRSSIDSRMNQGIGSLAINQASPYHSTNASQSSIVSGLQRDRGISGEYSSIASQRGPRYSGEQRHPLSPLGPRTSGQHRSFPVRRTAPAISNNPHAEIYNAESPTAGQAYAFPDPDVARSSDKESTRGQPSSQFNRRGSTTESLASSVFTTDSRLPHGQQELPQNVHHHSLQQKQVRELMGDPESPNGTTPYSRTPELRVTHKLAERKRRSEMKDCFELLRSRLPSNQSSKSSKWETLTRAIEYIGQLEKTIQQTRHESVTLKAEVAELRQQLNEQLQRQTTTNGHHPQPAYDRTPPQQTNGTHPHPHPHPQPQMYSNGHGSPYSSPGAVQPPHPSMDPARTLPPLMNGSLAPMQGVQYTEGRR</sequence>
<dbReference type="InterPro" id="IPR011598">
    <property type="entry name" value="bHLH_dom"/>
</dbReference>
<dbReference type="Proteomes" id="UP000053573">
    <property type="component" value="Unassembled WGS sequence"/>
</dbReference>
<feature type="compositionally biased region" description="Low complexity" evidence="3">
    <location>
        <begin position="94"/>
        <end position="156"/>
    </location>
</feature>
<feature type="region of interest" description="Disordered" evidence="3">
    <location>
        <begin position="286"/>
        <end position="381"/>
    </location>
</feature>
<dbReference type="GO" id="GO:0003700">
    <property type="term" value="F:DNA-binding transcription factor activity"/>
    <property type="evidence" value="ECO:0007669"/>
    <property type="project" value="TreeGrafter"/>
</dbReference>
<proteinExistence type="predicted"/>
<evidence type="ECO:0000259" key="4">
    <source>
        <dbReference type="PROSITE" id="PS50888"/>
    </source>
</evidence>
<feature type="region of interest" description="Disordered" evidence="3">
    <location>
        <begin position="66"/>
        <end position="161"/>
    </location>
</feature>
<feature type="compositionally biased region" description="Low complexity" evidence="3">
    <location>
        <begin position="480"/>
        <end position="489"/>
    </location>
</feature>
<evidence type="ECO:0000313" key="5">
    <source>
        <dbReference type="EMBL" id="KLJ09600.1"/>
    </source>
</evidence>
<dbReference type="FunFam" id="4.10.280.10:FF:000111">
    <property type="entry name" value="HLH transcription factor (Hpa3)"/>
    <property type="match status" value="1"/>
</dbReference>
<dbReference type="Gene3D" id="4.10.280.10">
    <property type="entry name" value="Helix-loop-helix DNA-binding domain"/>
    <property type="match status" value="1"/>
</dbReference>
<dbReference type="Pfam" id="PF00010">
    <property type="entry name" value="HLH"/>
    <property type="match status" value="1"/>
</dbReference>
<dbReference type="STRING" id="2060906.A0A0H1BE19"/>
<feature type="region of interest" description="Disordered" evidence="3">
    <location>
        <begin position="235"/>
        <end position="265"/>
    </location>
</feature>
<accession>A0A0H1BE19</accession>
<dbReference type="InterPro" id="IPR036638">
    <property type="entry name" value="HLH_DNA-bd_sf"/>
</dbReference>
<dbReference type="EMBL" id="LDEV01002317">
    <property type="protein sequence ID" value="KLJ09600.1"/>
    <property type="molecule type" value="Genomic_DNA"/>
</dbReference>
<gene>
    <name evidence="5" type="ORF">EMPG_14974</name>
</gene>
<feature type="domain" description="BHLH" evidence="4">
    <location>
        <begin position="382"/>
        <end position="433"/>
    </location>
</feature>
<evidence type="ECO:0000256" key="3">
    <source>
        <dbReference type="SAM" id="MobiDB-lite"/>
    </source>
</evidence>
<keyword evidence="6" id="KW-1185">Reference proteome</keyword>
<organism evidence="5 6">
    <name type="scientific">Blastomyces silverae</name>
    <dbReference type="NCBI Taxonomy" id="2060906"/>
    <lineage>
        <taxon>Eukaryota</taxon>
        <taxon>Fungi</taxon>
        <taxon>Dikarya</taxon>
        <taxon>Ascomycota</taxon>
        <taxon>Pezizomycotina</taxon>
        <taxon>Eurotiomycetes</taxon>
        <taxon>Eurotiomycetidae</taxon>
        <taxon>Onygenales</taxon>
        <taxon>Ajellomycetaceae</taxon>
        <taxon>Blastomyces</taxon>
    </lineage>
</organism>
<dbReference type="PANTHER" id="PTHR10328">
    <property type="entry name" value="PROTEIN MAX MYC-ASSOCIATED FACTOR X"/>
    <property type="match status" value="1"/>
</dbReference>
<evidence type="ECO:0000256" key="2">
    <source>
        <dbReference type="ARBA" id="ARBA00023242"/>
    </source>
</evidence>
<dbReference type="OrthoDB" id="8964853at2759"/>
<dbReference type="GO" id="GO:0046983">
    <property type="term" value="F:protein dimerization activity"/>
    <property type="evidence" value="ECO:0007669"/>
    <property type="project" value="InterPro"/>
</dbReference>
<feature type="compositionally biased region" description="Polar residues" evidence="3">
    <location>
        <begin position="312"/>
        <end position="338"/>
    </location>
</feature>
<evidence type="ECO:0000256" key="1">
    <source>
        <dbReference type="ARBA" id="ARBA00023125"/>
    </source>
</evidence>
<feature type="region of interest" description="Disordered" evidence="3">
    <location>
        <begin position="1"/>
        <end position="38"/>
    </location>
</feature>
<dbReference type="PROSITE" id="PS50888">
    <property type="entry name" value="BHLH"/>
    <property type="match status" value="1"/>
</dbReference>
<dbReference type="SUPFAM" id="SSF47459">
    <property type="entry name" value="HLH, helix-loop-helix DNA-binding domain"/>
    <property type="match status" value="1"/>
</dbReference>
<feature type="compositionally biased region" description="Polar residues" evidence="3">
    <location>
        <begin position="72"/>
        <end position="93"/>
    </location>
</feature>
<dbReference type="SMART" id="SM00353">
    <property type="entry name" value="HLH"/>
    <property type="match status" value="1"/>
</dbReference>
<dbReference type="GO" id="GO:0090575">
    <property type="term" value="C:RNA polymerase II transcription regulator complex"/>
    <property type="evidence" value="ECO:0007669"/>
    <property type="project" value="TreeGrafter"/>
</dbReference>
<evidence type="ECO:0000313" key="6">
    <source>
        <dbReference type="Proteomes" id="UP000053573"/>
    </source>
</evidence>
<reference evidence="6" key="1">
    <citation type="journal article" date="2015" name="PLoS Genet.">
        <title>The dynamic genome and transcriptome of the human fungal pathogen Blastomyces and close relative Emmonsia.</title>
        <authorList>
            <person name="Munoz J.F."/>
            <person name="Gauthier G.M."/>
            <person name="Desjardins C.A."/>
            <person name="Gallo J.E."/>
            <person name="Holder J."/>
            <person name="Sullivan T.D."/>
            <person name="Marty A.J."/>
            <person name="Carmen J.C."/>
            <person name="Chen Z."/>
            <person name="Ding L."/>
            <person name="Gujja S."/>
            <person name="Magrini V."/>
            <person name="Misas E."/>
            <person name="Mitreva M."/>
            <person name="Priest M."/>
            <person name="Saif S."/>
            <person name="Whiston E.A."/>
            <person name="Young S."/>
            <person name="Zeng Q."/>
            <person name="Goldman W.E."/>
            <person name="Mardis E.R."/>
            <person name="Taylor J.W."/>
            <person name="McEwen J.G."/>
            <person name="Clay O.K."/>
            <person name="Klein B.S."/>
            <person name="Cuomo C.A."/>
        </authorList>
    </citation>
    <scope>NUCLEOTIDE SEQUENCE [LARGE SCALE GENOMIC DNA]</scope>
    <source>
        <strain evidence="6">UAMH 139</strain>
    </source>
</reference>
<feature type="compositionally biased region" description="Basic and acidic residues" evidence="3">
    <location>
        <begin position="301"/>
        <end position="311"/>
    </location>
</feature>
<dbReference type="GO" id="GO:0045944">
    <property type="term" value="P:positive regulation of transcription by RNA polymerase II"/>
    <property type="evidence" value="ECO:0007669"/>
    <property type="project" value="TreeGrafter"/>
</dbReference>
<keyword evidence="2" id="KW-0539">Nucleus</keyword>
<dbReference type="GO" id="GO:0003677">
    <property type="term" value="F:DNA binding"/>
    <property type="evidence" value="ECO:0007669"/>
    <property type="project" value="UniProtKB-KW"/>
</dbReference>
<feature type="compositionally biased region" description="Polar residues" evidence="3">
    <location>
        <begin position="500"/>
        <end position="510"/>
    </location>
</feature>
<keyword evidence="1" id="KW-0238">DNA-binding</keyword>
<protein>
    <recommendedName>
        <fullName evidence="4">BHLH domain-containing protein</fullName>
    </recommendedName>
</protein>
<feature type="compositionally biased region" description="Gly residues" evidence="3">
    <location>
        <begin position="25"/>
        <end position="35"/>
    </location>
</feature>
<name>A0A0H1BE19_9EURO</name>
<feature type="region of interest" description="Disordered" evidence="3">
    <location>
        <begin position="463"/>
        <end position="549"/>
    </location>
</feature>
<dbReference type="PANTHER" id="PTHR10328:SF15">
    <property type="entry name" value="BHLH TRANSCRIPTION FACTOR"/>
    <property type="match status" value="1"/>
</dbReference>
<comment type="caution">
    <text evidence="5">The sequence shown here is derived from an EMBL/GenBank/DDBJ whole genome shotgun (WGS) entry which is preliminary data.</text>
</comment>
<dbReference type="AlphaFoldDB" id="A0A0H1BE19"/>